<evidence type="ECO:0000313" key="9">
    <source>
        <dbReference type="EMBL" id="CAH2988006.1"/>
    </source>
</evidence>
<dbReference type="Proteomes" id="UP001153292">
    <property type="component" value="Chromosome 28"/>
</dbReference>
<evidence type="ECO:0000256" key="2">
    <source>
        <dbReference type="ARBA" id="ARBA00008035"/>
    </source>
</evidence>
<gene>
    <name evidence="9" type="ORF">CHILSU_LOCUS7533</name>
</gene>
<feature type="region of interest" description="Disordered" evidence="7">
    <location>
        <begin position="872"/>
        <end position="901"/>
    </location>
</feature>
<comment type="similarity">
    <text evidence="2 6">Belongs to the enhancer of polycomb family.</text>
</comment>
<feature type="compositionally biased region" description="Pro residues" evidence="7">
    <location>
        <begin position="634"/>
        <end position="644"/>
    </location>
</feature>
<comment type="subcellular location">
    <subcellularLocation>
        <location evidence="1 6">Nucleus</location>
    </subcellularLocation>
</comment>
<evidence type="ECO:0000256" key="7">
    <source>
        <dbReference type="SAM" id="MobiDB-lite"/>
    </source>
</evidence>
<protein>
    <recommendedName>
        <fullName evidence="6">Enhancer of polycomb-like protein</fullName>
    </recommendedName>
</protein>
<keyword evidence="3 6" id="KW-0805">Transcription regulation</keyword>
<evidence type="ECO:0000256" key="4">
    <source>
        <dbReference type="ARBA" id="ARBA00023163"/>
    </source>
</evidence>
<evidence type="ECO:0000256" key="5">
    <source>
        <dbReference type="ARBA" id="ARBA00023242"/>
    </source>
</evidence>
<evidence type="ECO:0000256" key="1">
    <source>
        <dbReference type="ARBA" id="ARBA00004123"/>
    </source>
</evidence>
<dbReference type="Pfam" id="PF10513">
    <property type="entry name" value="EPL1"/>
    <property type="match status" value="1"/>
</dbReference>
<feature type="compositionally biased region" description="Polar residues" evidence="7">
    <location>
        <begin position="1226"/>
        <end position="1240"/>
    </location>
</feature>
<accession>A0ABN8LBX9</accession>
<organism evidence="9 10">
    <name type="scientific">Chilo suppressalis</name>
    <name type="common">Asiatic rice borer moth</name>
    <dbReference type="NCBI Taxonomy" id="168631"/>
    <lineage>
        <taxon>Eukaryota</taxon>
        <taxon>Metazoa</taxon>
        <taxon>Ecdysozoa</taxon>
        <taxon>Arthropoda</taxon>
        <taxon>Hexapoda</taxon>
        <taxon>Insecta</taxon>
        <taxon>Pterygota</taxon>
        <taxon>Neoptera</taxon>
        <taxon>Endopterygota</taxon>
        <taxon>Lepidoptera</taxon>
        <taxon>Glossata</taxon>
        <taxon>Ditrysia</taxon>
        <taxon>Pyraloidea</taxon>
        <taxon>Crambidae</taxon>
        <taxon>Crambinae</taxon>
        <taxon>Chilo</taxon>
    </lineage>
</organism>
<evidence type="ECO:0000259" key="8">
    <source>
        <dbReference type="Pfam" id="PF10513"/>
    </source>
</evidence>
<feature type="region of interest" description="Disordered" evidence="7">
    <location>
        <begin position="630"/>
        <end position="655"/>
    </location>
</feature>
<feature type="region of interest" description="Disordered" evidence="7">
    <location>
        <begin position="1215"/>
        <end position="1261"/>
    </location>
</feature>
<feature type="domain" description="Enhancer of polycomb-like N-terminal" evidence="8">
    <location>
        <begin position="7"/>
        <end position="141"/>
    </location>
</feature>
<dbReference type="PANTHER" id="PTHR14898">
    <property type="entry name" value="ENHANCER OF POLYCOMB"/>
    <property type="match status" value="1"/>
</dbReference>
<name>A0ABN8LBX9_CHISP</name>
<reference evidence="9" key="1">
    <citation type="submission" date="2021-12" db="EMBL/GenBank/DDBJ databases">
        <authorList>
            <person name="King R."/>
        </authorList>
    </citation>
    <scope>NUCLEOTIDE SEQUENCE</scope>
</reference>
<sequence length="1261" mass="140351">MSKLSFRARALDASKPMPIYLAEELPDLPDYSAINRAVPQMPSGMEKEEESEHHLQRAISGTGLIIPTPEVCEVSDLEFYERCYPPDYKMPKQHIHMQPLWEEQEAPEYDIDSEDERWLKQQRHPELNEWKFEQMMDKLERSSGQTVVTLHEAKLLLERHDDLVTAVYDYWLNKRLTTQHALILSVKTESRPGQSSNNPYLAFRRRTEKMQTRKNRKNDESSYEKMLKLRRDLARALSLLELVARRENAKRELVKLTAHLAERRHAARDYHHHLLPEPPRTSYAGSTTAVTFRAYAAHRPPTPPDPTRQREKRPYKRRKYRHAVTVAPLPEIGGVASSSEEEMADDGPFAFRRKPGCYYEMPTSTLCGDPLEDEKASGGALYQHELDERHRFTLTSIREPYPRCIGFARRRLCRGGRVALDRIRTPLQDLWPTLPYRTRTELQDDIESKAHRTPKEITHDYHTGGKYPWRHSFRQHLAKNPHLWTEPDIKPVKMDIDIKTEPEFINSEDLKHLKYNEDCRISTDTKILDTECKSTEFKCNNSDECRHSMDRKFASDDKFTDCSVKSVCGVSDSDKARTIDCNVRDNLRRVMRKRSWSGCSDASYESDDSLQPVEREFEKFINEVNEKWLHFRPKTPPPAPPSPEYDPTEQTPLTPNEPITVELRTELPTSGLETFTTSEFTLADLYGDINPEEKDIKDNKDISLDGSGDDLNNFTGLTEDQVESILSEADLKALADVDLTKEVVVKGEDFLDSFLSQSQGVEGRACPGKRKAGARNSAFNSYNCGSSVVKVLQPRPVKLYVDLAKPIPVNVEEIKTPEITAKITPTPRPASVKAAAAPKIKVVETPVPTSKIIVEEVNEVPQATPPTVHVKLERKRSEAKPPEEVKETAALPQQKASIKHSPYKRHVITSAAVTHPRSDDAPHPQILTVSVSDSLKVRLQNHLVSSPTSVLVQNGPFPPVAVLPIHQSGHKGTVTVSTTPVSAPSARPAGRGALQLHAPLVVAPHHHHLPHNKLKVLHAHPLTQAQRAQLLGRSAGVPGVVSLSPMGDNKPVLKQPPLTQLIEIKAAQLGKTGHLVNVVRGSTTSLPPGAVRAGAGAGAGESAVPRGGNALPQSATPRAHRVSLSLDARHLVRAAIPTPRAQIQLKNRTVQVSAAGVSTLSGLTGNASCSKTGLPSAVVASLVQKGATPTVPVATARGVAANLQAIAFTAPHLRARQPCQRPPHNNELTETGSVPVQSATEPLEADEEAVRRRDSLPMEVT</sequence>
<feature type="compositionally biased region" description="Basic and acidic residues" evidence="7">
    <location>
        <begin position="875"/>
        <end position="887"/>
    </location>
</feature>
<evidence type="ECO:0000256" key="6">
    <source>
        <dbReference type="RuleBase" id="RU361124"/>
    </source>
</evidence>
<feature type="region of interest" description="Disordered" evidence="7">
    <location>
        <begin position="297"/>
        <end position="319"/>
    </location>
</feature>
<feature type="compositionally biased region" description="Basic and acidic residues" evidence="7">
    <location>
        <begin position="1248"/>
        <end position="1261"/>
    </location>
</feature>
<feature type="compositionally biased region" description="Basic residues" evidence="7">
    <location>
        <begin position="310"/>
        <end position="319"/>
    </location>
</feature>
<dbReference type="InterPro" id="IPR019542">
    <property type="entry name" value="Enhancer_polycomb-like_N"/>
</dbReference>
<proteinExistence type="inferred from homology"/>
<keyword evidence="5 6" id="KW-0539">Nucleus</keyword>
<evidence type="ECO:0000256" key="3">
    <source>
        <dbReference type="ARBA" id="ARBA00023015"/>
    </source>
</evidence>
<keyword evidence="4 6" id="KW-0804">Transcription</keyword>
<keyword evidence="10" id="KW-1185">Reference proteome</keyword>
<dbReference type="InterPro" id="IPR024943">
    <property type="entry name" value="Enhancer_polycomb"/>
</dbReference>
<evidence type="ECO:0000313" key="10">
    <source>
        <dbReference type="Proteomes" id="UP001153292"/>
    </source>
</evidence>
<dbReference type="EMBL" id="OU963921">
    <property type="protein sequence ID" value="CAH2988006.1"/>
    <property type="molecule type" value="Genomic_DNA"/>
</dbReference>